<evidence type="ECO:0000256" key="10">
    <source>
        <dbReference type="SAM" id="MobiDB-lite"/>
    </source>
</evidence>
<dbReference type="Proteomes" id="UP000694580">
    <property type="component" value="Chromosome 8"/>
</dbReference>
<evidence type="ECO:0000256" key="1">
    <source>
        <dbReference type="ARBA" id="ARBA00004123"/>
    </source>
</evidence>
<keyword evidence="3" id="KW-0597">Phosphoprotein</keyword>
<evidence type="ECO:0000256" key="9">
    <source>
        <dbReference type="ARBA" id="ARBA00023242"/>
    </source>
</evidence>
<evidence type="ECO:0000256" key="7">
    <source>
        <dbReference type="ARBA" id="ARBA00022843"/>
    </source>
</evidence>
<dbReference type="SMART" id="SM00249">
    <property type="entry name" value="PHD"/>
    <property type="match status" value="1"/>
</dbReference>
<dbReference type="AlphaFoldDB" id="A0AAY4BV07"/>
<dbReference type="GO" id="GO:0008270">
    <property type="term" value="F:zinc ion binding"/>
    <property type="evidence" value="ECO:0007669"/>
    <property type="project" value="UniProtKB-KW"/>
</dbReference>
<keyword evidence="6" id="KW-0862">Zinc</keyword>
<keyword evidence="4" id="KW-0479">Metal-binding</keyword>
<gene>
    <name evidence="12" type="primary">si:dkey-94l16.4</name>
</gene>
<evidence type="ECO:0000313" key="12">
    <source>
        <dbReference type="Ensembl" id="ENSDCDP00010024713.1"/>
    </source>
</evidence>
<dbReference type="InterPro" id="IPR013083">
    <property type="entry name" value="Znf_RING/FYVE/PHD"/>
</dbReference>
<evidence type="ECO:0000256" key="6">
    <source>
        <dbReference type="ARBA" id="ARBA00022833"/>
    </source>
</evidence>
<proteinExistence type="predicted"/>
<dbReference type="GeneTree" id="ENSGT00940000156922"/>
<evidence type="ECO:0000256" key="3">
    <source>
        <dbReference type="ARBA" id="ARBA00022553"/>
    </source>
</evidence>
<sequence>MDQQSSTSDGLHPQDLSSSCIPVVYDLSRRSEECLLKGGAVEALHAAQPPGWYVCDGGGEAMVFPQNDCDLIPFPSQQIQPDDGFCSSTVTLSYVSRSHVFTSSGVPPHLVDRDLAAEDGHQPHQQASAPATLPAEVVQRVAVCYLTHAQNVQQEDPQQNGLCGLISMGPPGRENVSDSELGLLVSFTEEPALHHRASAVAFPFSPEYGGALEDPAPLDDAEDAFQLPQAAASPSGDGFADSGVTEPARTGVEQPSNCHVADVHPAEVPDSDPDPQCPAGGQAPARDEPFERKKLPARSGRGMRLEAIVHNIHPSWFRARACAFTRKPRRPKPQAKEQGRLNSCGGQKKTGGGLQESASLEEVPEGPSSRRSGIGSPVTPPATKPRRRPRAGRASYLAVQEPELKLKCLNERRGRREPRVENFSPFVRVEVRGNATCTVVNHPEESPSRPGQQAPFPRLLCAAAPSASCVQYGRVSAASSRRGALVCSLCGASANAPDLGDLHGPYYAEGFRPPSEPSPDSPRDDGSDSDSSSRGKRPSLAREMMQADAGRPWSAAMMDGWFRPPVVPLLPAEYWLHEDCAVWSAGVFLVRGRLYGLEEAVRLAQETECSSCRDAGATLGCFVKGCPRKYHYICALHSDCVLNEDNFSMKCTKHKTKLKRGSADDYQNAR</sequence>
<feature type="compositionally biased region" description="Basic and acidic residues" evidence="10">
    <location>
        <begin position="285"/>
        <end position="294"/>
    </location>
</feature>
<evidence type="ECO:0000256" key="4">
    <source>
        <dbReference type="ARBA" id="ARBA00022723"/>
    </source>
</evidence>
<dbReference type="FunFam" id="3.30.40.10:FF:000116">
    <property type="entry name" value="Transcription factor 20 (AR1)"/>
    <property type="match status" value="1"/>
</dbReference>
<evidence type="ECO:0000259" key="11">
    <source>
        <dbReference type="PROSITE" id="PS51805"/>
    </source>
</evidence>
<accession>A0AAY4BV07</accession>
<feature type="region of interest" description="Disordered" evidence="10">
    <location>
        <begin position="505"/>
        <end position="545"/>
    </location>
</feature>
<comment type="subcellular location">
    <subcellularLocation>
        <location evidence="1">Nucleus</location>
    </subcellularLocation>
</comment>
<keyword evidence="5" id="KW-0863">Zinc-finger</keyword>
<evidence type="ECO:0000256" key="8">
    <source>
        <dbReference type="ARBA" id="ARBA00023159"/>
    </source>
</evidence>
<dbReference type="PROSITE" id="PS51805">
    <property type="entry name" value="EPHD"/>
    <property type="match status" value="1"/>
</dbReference>
<keyword evidence="2" id="KW-1017">Isopeptide bond</keyword>
<keyword evidence="13" id="KW-1185">Reference proteome</keyword>
<feature type="domain" description="PHD-type" evidence="11">
    <location>
        <begin position="531"/>
        <end position="655"/>
    </location>
</feature>
<feature type="region of interest" description="Disordered" evidence="10">
    <location>
        <begin position="325"/>
        <end position="396"/>
    </location>
</feature>
<evidence type="ECO:0000313" key="13">
    <source>
        <dbReference type="Proteomes" id="UP000694580"/>
    </source>
</evidence>
<keyword evidence="7" id="KW-0832">Ubl conjugation</keyword>
<dbReference type="InterPro" id="IPR034732">
    <property type="entry name" value="EPHD"/>
</dbReference>
<reference evidence="12 13" key="1">
    <citation type="submission" date="2020-06" db="EMBL/GenBank/DDBJ databases">
        <authorList>
            <consortium name="Wellcome Sanger Institute Data Sharing"/>
        </authorList>
    </citation>
    <scope>NUCLEOTIDE SEQUENCE [LARGE SCALE GENOMIC DNA]</scope>
</reference>
<keyword evidence="8" id="KW-0010">Activator</keyword>
<reference evidence="12" key="3">
    <citation type="submission" date="2025-09" db="UniProtKB">
        <authorList>
            <consortium name="Ensembl"/>
        </authorList>
    </citation>
    <scope>IDENTIFICATION</scope>
</reference>
<protein>
    <recommendedName>
        <fullName evidence="11">PHD-type domain-containing protein</fullName>
    </recommendedName>
</protein>
<dbReference type="PANTHER" id="PTHR14955">
    <property type="entry name" value="RETINOIC ACID INDUCED 1/TRANSCRIPTION FACTOR 20"/>
    <property type="match status" value="1"/>
</dbReference>
<name>A0AAY4BV07_9TELE</name>
<feature type="compositionally biased region" description="Low complexity" evidence="10">
    <location>
        <begin position="366"/>
        <end position="377"/>
    </location>
</feature>
<evidence type="ECO:0000256" key="2">
    <source>
        <dbReference type="ARBA" id="ARBA00022499"/>
    </source>
</evidence>
<evidence type="ECO:0000256" key="5">
    <source>
        <dbReference type="ARBA" id="ARBA00022771"/>
    </source>
</evidence>
<dbReference type="Gene3D" id="3.30.40.10">
    <property type="entry name" value="Zinc/RING finger domain, C3HC4 (zinc finger)"/>
    <property type="match status" value="1"/>
</dbReference>
<dbReference type="InterPro" id="IPR052440">
    <property type="entry name" value="Trans_Reg/Chrom_Remod"/>
</dbReference>
<dbReference type="InterPro" id="IPR001965">
    <property type="entry name" value="Znf_PHD"/>
</dbReference>
<reference evidence="12" key="2">
    <citation type="submission" date="2025-08" db="UniProtKB">
        <authorList>
            <consortium name="Ensembl"/>
        </authorList>
    </citation>
    <scope>IDENTIFICATION</scope>
</reference>
<keyword evidence="9" id="KW-0539">Nucleus</keyword>
<organism evidence="12 13">
    <name type="scientific">Denticeps clupeoides</name>
    <name type="common">denticle herring</name>
    <dbReference type="NCBI Taxonomy" id="299321"/>
    <lineage>
        <taxon>Eukaryota</taxon>
        <taxon>Metazoa</taxon>
        <taxon>Chordata</taxon>
        <taxon>Craniata</taxon>
        <taxon>Vertebrata</taxon>
        <taxon>Euteleostomi</taxon>
        <taxon>Actinopterygii</taxon>
        <taxon>Neopterygii</taxon>
        <taxon>Teleostei</taxon>
        <taxon>Clupei</taxon>
        <taxon>Clupeiformes</taxon>
        <taxon>Denticipitoidei</taxon>
        <taxon>Denticipitidae</taxon>
        <taxon>Denticeps</taxon>
    </lineage>
</organism>
<feature type="region of interest" description="Disordered" evidence="10">
    <location>
        <begin position="230"/>
        <end position="298"/>
    </location>
</feature>
<dbReference type="GO" id="GO:0006357">
    <property type="term" value="P:regulation of transcription by RNA polymerase II"/>
    <property type="evidence" value="ECO:0007669"/>
    <property type="project" value="TreeGrafter"/>
</dbReference>
<dbReference type="Pfam" id="PF13771">
    <property type="entry name" value="zf-HC5HC2H"/>
    <property type="match status" value="1"/>
</dbReference>
<dbReference type="Ensembl" id="ENSDCDT00010030659.1">
    <property type="protein sequence ID" value="ENSDCDP00010024713.1"/>
    <property type="gene ID" value="ENSDCDG00010015764.1"/>
</dbReference>
<dbReference type="GO" id="GO:0005634">
    <property type="term" value="C:nucleus"/>
    <property type="evidence" value="ECO:0007669"/>
    <property type="project" value="UniProtKB-SubCell"/>
</dbReference>
<dbReference type="PANTHER" id="PTHR14955:SF8">
    <property type="entry name" value="SI:CH211-165G14.1-RELATED"/>
    <property type="match status" value="1"/>
</dbReference>